<comment type="cofactor">
    <cofactor evidence="1">
        <name>Mg(2+)</name>
        <dbReference type="ChEBI" id="CHEBI:18420"/>
    </cofactor>
</comment>
<dbReference type="PANTHER" id="PTHR43046:SF14">
    <property type="entry name" value="MUTT_NUDIX FAMILY PROTEIN"/>
    <property type="match status" value="1"/>
</dbReference>
<dbReference type="InterPro" id="IPR000086">
    <property type="entry name" value="NUDIX_hydrolase_dom"/>
</dbReference>
<evidence type="ECO:0000256" key="1">
    <source>
        <dbReference type="ARBA" id="ARBA00001946"/>
    </source>
</evidence>
<gene>
    <name evidence="4" type="ORF">A3C72_00915</name>
</gene>
<evidence type="ECO:0000256" key="2">
    <source>
        <dbReference type="ARBA" id="ARBA00022801"/>
    </source>
</evidence>
<dbReference type="PROSITE" id="PS51462">
    <property type="entry name" value="NUDIX"/>
    <property type="match status" value="1"/>
</dbReference>
<protein>
    <recommendedName>
        <fullName evidence="3">Nudix hydrolase domain-containing protein</fullName>
    </recommendedName>
</protein>
<dbReference type="AlphaFoldDB" id="A0A1G2MKN2"/>
<dbReference type="SUPFAM" id="SSF55811">
    <property type="entry name" value="Nudix"/>
    <property type="match status" value="1"/>
</dbReference>
<sequence length="151" mass="17317">MDNTKIVQKIVMAGIVYSDNKVLILQRRNDEAILPGLWELPSGKRESMEPSIDALKREVLEETRLSVEPVMPVYVFDYAVKKGDEVRDTTQINYLVKPISGTNVKISHEHQNYKWISEDQLSTCKLSDNTQLALRKAFEILKIIEKPPVFS</sequence>
<reference evidence="4 5" key="1">
    <citation type="journal article" date="2016" name="Nat. Commun.">
        <title>Thousands of microbial genomes shed light on interconnected biogeochemical processes in an aquifer system.</title>
        <authorList>
            <person name="Anantharaman K."/>
            <person name="Brown C.T."/>
            <person name="Hug L.A."/>
            <person name="Sharon I."/>
            <person name="Castelle C.J."/>
            <person name="Probst A.J."/>
            <person name="Thomas B.C."/>
            <person name="Singh A."/>
            <person name="Wilkins M.J."/>
            <person name="Karaoz U."/>
            <person name="Brodie E.L."/>
            <person name="Williams K.H."/>
            <person name="Hubbard S.S."/>
            <person name="Banfield J.F."/>
        </authorList>
    </citation>
    <scope>NUCLEOTIDE SEQUENCE [LARGE SCALE GENOMIC DNA]</scope>
</reference>
<dbReference type="Proteomes" id="UP000177130">
    <property type="component" value="Unassembled WGS sequence"/>
</dbReference>
<dbReference type="EMBL" id="MHRK01000009">
    <property type="protein sequence ID" value="OHA24495.1"/>
    <property type="molecule type" value="Genomic_DNA"/>
</dbReference>
<evidence type="ECO:0000313" key="5">
    <source>
        <dbReference type="Proteomes" id="UP000177130"/>
    </source>
</evidence>
<keyword evidence="2" id="KW-0378">Hydrolase</keyword>
<accession>A0A1G2MKN2</accession>
<dbReference type="InterPro" id="IPR015797">
    <property type="entry name" value="NUDIX_hydrolase-like_dom_sf"/>
</dbReference>
<dbReference type="STRING" id="1802306.A3C72_00915"/>
<dbReference type="Pfam" id="PF00293">
    <property type="entry name" value="NUDIX"/>
    <property type="match status" value="1"/>
</dbReference>
<name>A0A1G2MKN2_9BACT</name>
<dbReference type="PANTHER" id="PTHR43046">
    <property type="entry name" value="GDP-MANNOSE MANNOSYL HYDROLASE"/>
    <property type="match status" value="1"/>
</dbReference>
<dbReference type="GO" id="GO:0016787">
    <property type="term" value="F:hydrolase activity"/>
    <property type="evidence" value="ECO:0007669"/>
    <property type="project" value="UniProtKB-KW"/>
</dbReference>
<feature type="domain" description="Nudix hydrolase" evidence="3">
    <location>
        <begin position="7"/>
        <end position="140"/>
    </location>
</feature>
<dbReference type="InterPro" id="IPR020084">
    <property type="entry name" value="NUDIX_hydrolase_CS"/>
</dbReference>
<organism evidence="4 5">
    <name type="scientific">Candidatus Taylorbacteria bacterium RIFCSPHIGHO2_02_FULL_43_32b</name>
    <dbReference type="NCBI Taxonomy" id="1802306"/>
    <lineage>
        <taxon>Bacteria</taxon>
        <taxon>Candidatus Tayloriibacteriota</taxon>
    </lineage>
</organism>
<dbReference type="PROSITE" id="PS00893">
    <property type="entry name" value="NUDIX_BOX"/>
    <property type="match status" value="1"/>
</dbReference>
<proteinExistence type="predicted"/>
<comment type="caution">
    <text evidence="4">The sequence shown here is derived from an EMBL/GenBank/DDBJ whole genome shotgun (WGS) entry which is preliminary data.</text>
</comment>
<evidence type="ECO:0000259" key="3">
    <source>
        <dbReference type="PROSITE" id="PS51462"/>
    </source>
</evidence>
<dbReference type="Gene3D" id="3.90.79.10">
    <property type="entry name" value="Nucleoside Triphosphate Pyrophosphohydrolase"/>
    <property type="match status" value="1"/>
</dbReference>
<evidence type="ECO:0000313" key="4">
    <source>
        <dbReference type="EMBL" id="OHA24495.1"/>
    </source>
</evidence>